<evidence type="ECO:0000313" key="6">
    <source>
        <dbReference type="EMBL" id="VFK01668.1"/>
    </source>
</evidence>
<evidence type="ECO:0000313" key="8">
    <source>
        <dbReference type="EMBL" id="VFK05108.1"/>
    </source>
</evidence>
<dbReference type="InterPro" id="IPR051813">
    <property type="entry name" value="HepT_RNase_toxin"/>
</dbReference>
<evidence type="ECO:0000256" key="5">
    <source>
        <dbReference type="ARBA" id="ARBA00022801"/>
    </source>
</evidence>
<keyword evidence="4" id="KW-0547">Nucleotide-binding</keyword>
<dbReference type="EMBL" id="CAADFG010000236">
    <property type="protein sequence ID" value="VFK01668.1"/>
    <property type="molecule type" value="Genomic_DNA"/>
</dbReference>
<keyword evidence="5" id="KW-0378">Hydrolase</keyword>
<sequence length="119" mass="14063">MSEREDIDFLRDIEESMERIARYTRGMEYDNFFEDDKTQDAVIRNMEIMGEATKALSEKFRNEYAELPWKKLAMTRDKLIHHYFGVNTDIVWDIARSEIPRLLPIIESILQNSNLSEGG</sequence>
<dbReference type="AlphaFoldDB" id="A0A450VA64"/>
<organism evidence="6">
    <name type="scientific">Candidatus Kentrum eta</name>
    <dbReference type="NCBI Taxonomy" id="2126337"/>
    <lineage>
        <taxon>Bacteria</taxon>
        <taxon>Pseudomonadati</taxon>
        <taxon>Pseudomonadota</taxon>
        <taxon>Gammaproteobacteria</taxon>
        <taxon>Candidatus Kentrum</taxon>
    </lineage>
</organism>
<accession>A0A450VA64</accession>
<dbReference type="GO" id="GO:0016787">
    <property type="term" value="F:hydrolase activity"/>
    <property type="evidence" value="ECO:0007669"/>
    <property type="project" value="UniProtKB-KW"/>
</dbReference>
<dbReference type="GO" id="GO:0110001">
    <property type="term" value="C:toxin-antitoxin complex"/>
    <property type="evidence" value="ECO:0007669"/>
    <property type="project" value="InterPro"/>
</dbReference>
<dbReference type="Pfam" id="PF01934">
    <property type="entry name" value="HepT-like"/>
    <property type="match status" value="1"/>
</dbReference>
<protein>
    <submittedName>
        <fullName evidence="6">Uncharacterized conserved protein, contains HEPN domain</fullName>
    </submittedName>
</protein>
<evidence type="ECO:0000313" key="7">
    <source>
        <dbReference type="EMBL" id="VFK01700.1"/>
    </source>
</evidence>
<dbReference type="PANTHER" id="PTHR34139:SF1">
    <property type="entry name" value="RNASE MJ1380-RELATED"/>
    <property type="match status" value="1"/>
</dbReference>
<gene>
    <name evidence="6" type="ORF">BECKH772A_GA0070896_102363</name>
    <name evidence="7" type="ORF">BECKH772B_GA0070898_102423</name>
    <name evidence="8" type="ORF">BECKH772C_GA0070978_102373</name>
</gene>
<keyword evidence="3" id="KW-0540">Nuclease</keyword>
<dbReference type="GO" id="GO:0000166">
    <property type="term" value="F:nucleotide binding"/>
    <property type="evidence" value="ECO:0007669"/>
    <property type="project" value="UniProtKB-KW"/>
</dbReference>
<keyword evidence="1" id="KW-0597">Phosphoprotein</keyword>
<evidence type="ECO:0000256" key="1">
    <source>
        <dbReference type="ARBA" id="ARBA00022553"/>
    </source>
</evidence>
<name>A0A450VA64_9GAMM</name>
<proteinExistence type="predicted"/>
<dbReference type="EMBL" id="CAADFI010000242">
    <property type="protein sequence ID" value="VFK01700.1"/>
    <property type="molecule type" value="Genomic_DNA"/>
</dbReference>
<keyword evidence="2" id="KW-1277">Toxin-antitoxin system</keyword>
<reference evidence="6" key="1">
    <citation type="submission" date="2019-02" db="EMBL/GenBank/DDBJ databases">
        <authorList>
            <person name="Gruber-Vodicka R. H."/>
            <person name="Seah K. B. B."/>
        </authorList>
    </citation>
    <scope>NUCLEOTIDE SEQUENCE</scope>
    <source>
        <strain evidence="8">BECK_SA2B12</strain>
        <strain evidence="6">BECK_SA2B15</strain>
        <strain evidence="7">BECK_SA2B20</strain>
    </source>
</reference>
<dbReference type="InterPro" id="IPR008201">
    <property type="entry name" value="HepT-like"/>
</dbReference>
<dbReference type="EMBL" id="CAADFJ010000237">
    <property type="protein sequence ID" value="VFK05108.1"/>
    <property type="molecule type" value="Genomic_DNA"/>
</dbReference>
<dbReference type="PANTHER" id="PTHR34139">
    <property type="entry name" value="UPF0331 PROTEIN MJ0127"/>
    <property type="match status" value="1"/>
</dbReference>
<dbReference type="GO" id="GO:0004540">
    <property type="term" value="F:RNA nuclease activity"/>
    <property type="evidence" value="ECO:0007669"/>
    <property type="project" value="InterPro"/>
</dbReference>
<evidence type="ECO:0000256" key="4">
    <source>
        <dbReference type="ARBA" id="ARBA00022741"/>
    </source>
</evidence>
<evidence type="ECO:0000256" key="3">
    <source>
        <dbReference type="ARBA" id="ARBA00022722"/>
    </source>
</evidence>
<evidence type="ECO:0000256" key="2">
    <source>
        <dbReference type="ARBA" id="ARBA00022649"/>
    </source>
</evidence>